<dbReference type="EMBL" id="ML977569">
    <property type="protein sequence ID" value="KAF2004113.1"/>
    <property type="molecule type" value="Genomic_DNA"/>
</dbReference>
<feature type="region of interest" description="Disordered" evidence="1">
    <location>
        <begin position="1"/>
        <end position="44"/>
    </location>
</feature>
<sequence>MSDLPSYAEASNANTPYAPPRGYPPQSPEEDSSANPPAEDPPAYTLLDATQTTFSLHGTFIHTPAGPAYQISSPLDQRGVYFRVRRLRAKEVTQVGVSPVPFDKSAILYEVNDPPLLDNEVHMRGFRRTCLPGVLHLKYTLGKWRVKHIPRAGAKGEEILSLRKSSGLGAFSAKMRRGKEEERAEWKDAAGKAVGTEWLTGDEEGGYVPMIELEEGLDQTWREVVLALWAARLWVAVGEEKTSKTGRRLANVRRVAGPSVLN</sequence>
<gene>
    <name evidence="2" type="ORF">P154DRAFT_560917</name>
</gene>
<dbReference type="AlphaFoldDB" id="A0A6A5WQH2"/>
<name>A0A6A5WQH2_9PLEO</name>
<evidence type="ECO:0000313" key="3">
    <source>
        <dbReference type="Proteomes" id="UP000799779"/>
    </source>
</evidence>
<dbReference type="OrthoDB" id="4196148at2759"/>
<dbReference type="Proteomes" id="UP000799779">
    <property type="component" value="Unassembled WGS sequence"/>
</dbReference>
<evidence type="ECO:0000256" key="1">
    <source>
        <dbReference type="SAM" id="MobiDB-lite"/>
    </source>
</evidence>
<keyword evidence="3" id="KW-1185">Reference proteome</keyword>
<feature type="compositionally biased region" description="Pro residues" evidence="1">
    <location>
        <begin position="17"/>
        <end position="27"/>
    </location>
</feature>
<accession>A0A6A5WQH2</accession>
<proteinExistence type="predicted"/>
<evidence type="ECO:0000313" key="2">
    <source>
        <dbReference type="EMBL" id="KAF2004113.1"/>
    </source>
</evidence>
<protein>
    <submittedName>
        <fullName evidence="2">Uncharacterized protein</fullName>
    </submittedName>
</protein>
<reference evidence="2" key="1">
    <citation type="journal article" date="2020" name="Stud. Mycol.">
        <title>101 Dothideomycetes genomes: a test case for predicting lifestyles and emergence of pathogens.</title>
        <authorList>
            <person name="Haridas S."/>
            <person name="Albert R."/>
            <person name="Binder M."/>
            <person name="Bloem J."/>
            <person name="Labutti K."/>
            <person name="Salamov A."/>
            <person name="Andreopoulos B."/>
            <person name="Baker S."/>
            <person name="Barry K."/>
            <person name="Bills G."/>
            <person name="Bluhm B."/>
            <person name="Cannon C."/>
            <person name="Castanera R."/>
            <person name="Culley D."/>
            <person name="Daum C."/>
            <person name="Ezra D."/>
            <person name="Gonzalez J."/>
            <person name="Henrissat B."/>
            <person name="Kuo A."/>
            <person name="Liang C."/>
            <person name="Lipzen A."/>
            <person name="Lutzoni F."/>
            <person name="Magnuson J."/>
            <person name="Mondo S."/>
            <person name="Nolan M."/>
            <person name="Ohm R."/>
            <person name="Pangilinan J."/>
            <person name="Park H.-J."/>
            <person name="Ramirez L."/>
            <person name="Alfaro M."/>
            <person name="Sun H."/>
            <person name="Tritt A."/>
            <person name="Yoshinaga Y."/>
            <person name="Zwiers L.-H."/>
            <person name="Turgeon B."/>
            <person name="Goodwin S."/>
            <person name="Spatafora J."/>
            <person name="Crous P."/>
            <person name="Grigoriev I."/>
        </authorList>
    </citation>
    <scope>NUCLEOTIDE SEQUENCE</scope>
    <source>
        <strain evidence="2">CBS 123094</strain>
    </source>
</reference>
<organism evidence="2 3">
    <name type="scientific">Amniculicola lignicola CBS 123094</name>
    <dbReference type="NCBI Taxonomy" id="1392246"/>
    <lineage>
        <taxon>Eukaryota</taxon>
        <taxon>Fungi</taxon>
        <taxon>Dikarya</taxon>
        <taxon>Ascomycota</taxon>
        <taxon>Pezizomycotina</taxon>
        <taxon>Dothideomycetes</taxon>
        <taxon>Pleosporomycetidae</taxon>
        <taxon>Pleosporales</taxon>
        <taxon>Amniculicolaceae</taxon>
        <taxon>Amniculicola</taxon>
    </lineage>
</organism>